<dbReference type="AlphaFoldDB" id="A0A2M4DNN7"/>
<sequence>MRAVLPLVLFRKSISSTRALSITCIGTTDNESLEPSFNADRLPAAAAPAPPPLPTSWSILEVANSFALAALFSASIRLISS</sequence>
<name>A0A2M4DNN7_ANODA</name>
<reference evidence="1" key="1">
    <citation type="submission" date="2018-01" db="EMBL/GenBank/DDBJ databases">
        <title>An insight into the sialome of Amazonian anophelines.</title>
        <authorList>
            <person name="Ribeiro J.M."/>
            <person name="Scarpassa V."/>
            <person name="Calvo E."/>
        </authorList>
    </citation>
    <scope>NUCLEOTIDE SEQUENCE</scope>
</reference>
<dbReference type="EMBL" id="GGFL01014963">
    <property type="protein sequence ID" value="MBW79141.1"/>
    <property type="molecule type" value="Transcribed_RNA"/>
</dbReference>
<protein>
    <submittedName>
        <fullName evidence="1">Putative secreted protein</fullName>
    </submittedName>
</protein>
<evidence type="ECO:0000313" key="1">
    <source>
        <dbReference type="EMBL" id="MBW79141.1"/>
    </source>
</evidence>
<organism evidence="1">
    <name type="scientific">Anopheles darlingi</name>
    <name type="common">Mosquito</name>
    <dbReference type="NCBI Taxonomy" id="43151"/>
    <lineage>
        <taxon>Eukaryota</taxon>
        <taxon>Metazoa</taxon>
        <taxon>Ecdysozoa</taxon>
        <taxon>Arthropoda</taxon>
        <taxon>Hexapoda</taxon>
        <taxon>Insecta</taxon>
        <taxon>Pterygota</taxon>
        <taxon>Neoptera</taxon>
        <taxon>Endopterygota</taxon>
        <taxon>Diptera</taxon>
        <taxon>Nematocera</taxon>
        <taxon>Culicoidea</taxon>
        <taxon>Culicidae</taxon>
        <taxon>Anophelinae</taxon>
        <taxon>Anopheles</taxon>
    </lineage>
</organism>
<proteinExistence type="predicted"/>
<accession>A0A2M4DNN7</accession>